<dbReference type="InterPro" id="IPR059188">
    <property type="entry name" value="Znf_CLPX-like"/>
</dbReference>
<dbReference type="InterPro" id="IPR019489">
    <property type="entry name" value="Clp_ATPase_C"/>
</dbReference>
<dbReference type="Pfam" id="PF07724">
    <property type="entry name" value="AAA_2"/>
    <property type="match status" value="1"/>
</dbReference>
<keyword evidence="4 6" id="KW-0067">ATP-binding</keyword>
<dbReference type="HAMAP" id="MF_00175">
    <property type="entry name" value="ClpX"/>
    <property type="match status" value="1"/>
</dbReference>
<keyword evidence="10" id="KW-1185">Reference proteome</keyword>
<feature type="binding site" evidence="6 7">
    <location>
        <position position="9"/>
    </location>
    <ligand>
        <name>Zn(2+)</name>
        <dbReference type="ChEBI" id="CHEBI:29105"/>
    </ligand>
</feature>
<keyword evidence="3 6" id="KW-0862">Zinc</keyword>
<comment type="subunit">
    <text evidence="6">Component of the ClpX-ClpP complex. Forms a hexameric ring that, in the presence of ATP, binds to fourteen ClpP subunits assembled into a disk-like structure with a central cavity, resembling the structure of eukaryotic proteasomes.</text>
</comment>
<evidence type="ECO:0000256" key="5">
    <source>
        <dbReference type="ARBA" id="ARBA00023186"/>
    </source>
</evidence>
<name>W2UZB7_9RICK</name>
<dbReference type="InterPro" id="IPR003959">
    <property type="entry name" value="ATPase_AAA_core"/>
</dbReference>
<evidence type="ECO:0000256" key="1">
    <source>
        <dbReference type="ARBA" id="ARBA00022723"/>
    </source>
</evidence>
<comment type="caution">
    <text evidence="9">The sequence shown here is derived from an EMBL/GenBank/DDBJ whole genome shotgun (WGS) entry which is preliminary data.</text>
</comment>
<evidence type="ECO:0000256" key="4">
    <source>
        <dbReference type="ARBA" id="ARBA00022840"/>
    </source>
</evidence>
<dbReference type="Proteomes" id="UP000018951">
    <property type="component" value="Unassembled WGS sequence"/>
</dbReference>
<evidence type="ECO:0000256" key="3">
    <source>
        <dbReference type="ARBA" id="ARBA00022833"/>
    </source>
</evidence>
<feature type="binding site" evidence="6">
    <location>
        <begin position="112"/>
        <end position="119"/>
    </location>
    <ligand>
        <name>ATP</name>
        <dbReference type="ChEBI" id="CHEBI:30616"/>
    </ligand>
</feature>
<dbReference type="PANTHER" id="PTHR48102:SF7">
    <property type="entry name" value="ATP-DEPENDENT CLP PROTEASE ATP-BINDING SUBUNIT CLPX-LIKE, MITOCHONDRIAL"/>
    <property type="match status" value="1"/>
</dbReference>
<dbReference type="InterPro" id="IPR050052">
    <property type="entry name" value="ATP-dep_Clp_protease_ClpX"/>
</dbReference>
<evidence type="ECO:0000313" key="9">
    <source>
        <dbReference type="EMBL" id="ETO91501.1"/>
    </source>
</evidence>
<dbReference type="InterPro" id="IPR010603">
    <property type="entry name" value="Znf_CppX_C4"/>
</dbReference>
<dbReference type="GO" id="GO:0051082">
    <property type="term" value="F:unfolded protein binding"/>
    <property type="evidence" value="ECO:0007669"/>
    <property type="project" value="UniProtKB-UniRule"/>
</dbReference>
<dbReference type="GO" id="GO:0005524">
    <property type="term" value="F:ATP binding"/>
    <property type="evidence" value="ECO:0007669"/>
    <property type="project" value="UniProtKB-UniRule"/>
</dbReference>
<dbReference type="GO" id="GO:0051301">
    <property type="term" value="P:cell division"/>
    <property type="evidence" value="ECO:0007669"/>
    <property type="project" value="TreeGrafter"/>
</dbReference>
<feature type="binding site" evidence="6 7">
    <location>
        <position position="34"/>
    </location>
    <ligand>
        <name>Zn(2+)</name>
        <dbReference type="ChEBI" id="CHEBI:29105"/>
    </ligand>
</feature>
<dbReference type="SUPFAM" id="SSF52540">
    <property type="entry name" value="P-loop containing nucleoside triphosphate hydrolases"/>
    <property type="match status" value="1"/>
</dbReference>
<comment type="similarity">
    <text evidence="6 7">Belongs to the ClpX chaperone family.</text>
</comment>
<dbReference type="Gene3D" id="6.20.220.10">
    <property type="entry name" value="ClpX chaperone, C4-type zinc finger domain"/>
    <property type="match status" value="1"/>
</dbReference>
<comment type="function">
    <text evidence="6">ATP-dependent specificity component of the Clp protease. It directs the protease to specific substrates. Can perform chaperone functions in the absence of ClpP.</text>
</comment>
<feature type="binding site" evidence="6 7">
    <location>
        <position position="31"/>
    </location>
    <ligand>
        <name>Zn(2+)</name>
        <dbReference type="ChEBI" id="CHEBI:29105"/>
    </ligand>
</feature>
<dbReference type="SMART" id="SM01086">
    <property type="entry name" value="ClpB_D2-small"/>
    <property type="match status" value="1"/>
</dbReference>
<dbReference type="NCBIfam" id="NF003745">
    <property type="entry name" value="PRK05342.1"/>
    <property type="match status" value="1"/>
</dbReference>
<dbReference type="InterPro" id="IPR046425">
    <property type="entry name" value="ClpX_bact"/>
</dbReference>
<keyword evidence="2 6" id="KW-0547">Nucleotide-binding</keyword>
<accession>W2UZB7</accession>
<dbReference type="GO" id="GO:0051603">
    <property type="term" value="P:proteolysis involved in protein catabolic process"/>
    <property type="evidence" value="ECO:0007669"/>
    <property type="project" value="TreeGrafter"/>
</dbReference>
<dbReference type="InterPro" id="IPR004487">
    <property type="entry name" value="Clp_protease_ATP-bd_su_ClpX"/>
</dbReference>
<protein>
    <recommendedName>
        <fullName evidence="6">ATP-dependent Clp protease ATP-binding subunit ClpX</fullName>
    </recommendedName>
</protein>
<keyword evidence="9" id="KW-0645">Protease</keyword>
<dbReference type="InterPro" id="IPR003593">
    <property type="entry name" value="AAA+_ATPase"/>
</dbReference>
<dbReference type="PANTHER" id="PTHR48102">
    <property type="entry name" value="ATP-DEPENDENT CLP PROTEASE ATP-BINDING SUBUNIT CLPX-LIKE, MITOCHONDRIAL-RELATED"/>
    <property type="match status" value="1"/>
</dbReference>
<dbReference type="NCBIfam" id="TIGR00382">
    <property type="entry name" value="clpX"/>
    <property type="match status" value="1"/>
</dbReference>
<evidence type="ECO:0000259" key="8">
    <source>
        <dbReference type="PROSITE" id="PS51902"/>
    </source>
</evidence>
<dbReference type="SUPFAM" id="SSF57716">
    <property type="entry name" value="Glucocorticoid receptor-like (DNA-binding domain)"/>
    <property type="match status" value="1"/>
</dbReference>
<dbReference type="PROSITE" id="PS51902">
    <property type="entry name" value="CLPX_ZB"/>
    <property type="match status" value="1"/>
</dbReference>
<dbReference type="GO" id="GO:0016887">
    <property type="term" value="F:ATP hydrolysis activity"/>
    <property type="evidence" value="ECO:0007669"/>
    <property type="project" value="InterPro"/>
</dbReference>
<dbReference type="GO" id="GO:0140662">
    <property type="term" value="F:ATP-dependent protein folding chaperone"/>
    <property type="evidence" value="ECO:0007669"/>
    <property type="project" value="InterPro"/>
</dbReference>
<dbReference type="InterPro" id="IPR038366">
    <property type="entry name" value="Znf_CppX_C4_sf"/>
</dbReference>
<dbReference type="InterPro" id="IPR027417">
    <property type="entry name" value="P-loop_NTPase"/>
</dbReference>
<dbReference type="AlphaFoldDB" id="W2UZB7"/>
<keyword evidence="1 6" id="KW-0479">Metal-binding</keyword>
<evidence type="ECO:0000256" key="6">
    <source>
        <dbReference type="HAMAP-Rule" id="MF_00175"/>
    </source>
</evidence>
<evidence type="ECO:0000256" key="7">
    <source>
        <dbReference type="PROSITE-ProRule" id="PRU01250"/>
    </source>
</evidence>
<dbReference type="Gene3D" id="3.40.50.300">
    <property type="entry name" value="P-loop containing nucleotide triphosphate hydrolases"/>
    <property type="match status" value="1"/>
</dbReference>
<dbReference type="GO" id="GO:0008233">
    <property type="term" value="F:peptidase activity"/>
    <property type="evidence" value="ECO:0007669"/>
    <property type="project" value="UniProtKB-KW"/>
</dbReference>
<sequence>MTNKEVITCSFCGKRHDGVKKIIAGSTAFICNECVFLCANMLQEQVLDHQPEEDEIKPKDIYKRLDDYVIGQEQAKIVLSVTIYNHYKKINYLLSNYSDVELSKSNVLLIGPTGSGKTLFASTLATMIKVPFAIVDATTLTEAGYVGEDVENILLRLLQNANFDVEKAQKGIIYIDEIDKITKKSENTSITRDVSGEGVQQALLKIIEGTTAFVPPQGGRKHPQQECTQINTHNILYICGGAFVGLKDIVQKRQNSALIGYNVNPHQEKSLLNNTEVLSEDLVKYGLIPEFVGRIPIVVTLHELSESQLLHVLTKPKNALVRQYSKLFEIDNRSLDITEGALRLIASYAKKHKNGARGLRAIMEKILMSKMFEIEEKEVLIDENYINDHILSSSVNTDLDEILS</sequence>
<proteinExistence type="inferred from homology"/>
<dbReference type="EMBL" id="AXCJ01000004">
    <property type="protein sequence ID" value="ETO91501.1"/>
    <property type="molecule type" value="Genomic_DNA"/>
</dbReference>
<organism evidence="9 10">
    <name type="scientific">Candidatus Xenolissoclinum pacificiensis L6</name>
    <dbReference type="NCBI Taxonomy" id="1401685"/>
    <lineage>
        <taxon>Bacteria</taxon>
        <taxon>Pseudomonadati</taxon>
        <taxon>Pseudomonadota</taxon>
        <taxon>Alphaproteobacteria</taxon>
        <taxon>Rickettsiales</taxon>
        <taxon>Anaplasmataceae</taxon>
        <taxon>Candidatus Xenolissoclinum</taxon>
    </lineage>
</organism>
<dbReference type="Pfam" id="PF06689">
    <property type="entry name" value="zf-C4_ClpX"/>
    <property type="match status" value="1"/>
</dbReference>
<keyword evidence="5 6" id="KW-0143">Chaperone</keyword>
<dbReference type="GO" id="GO:0009376">
    <property type="term" value="C:HslUV protease complex"/>
    <property type="evidence" value="ECO:0007669"/>
    <property type="project" value="TreeGrafter"/>
</dbReference>
<dbReference type="SMART" id="SM00994">
    <property type="entry name" value="zf-C4_ClpX"/>
    <property type="match status" value="1"/>
</dbReference>
<reference evidence="9 10" key="1">
    <citation type="journal article" date="2013" name="PLoS ONE">
        <title>Bacterial endosymbiosis in a chordate host: long-term co-evolution and conservation of secondary metabolism.</title>
        <authorList>
            <person name="Kwan J.C."/>
            <person name="Schmidt E.W."/>
        </authorList>
    </citation>
    <scope>NUCLEOTIDE SEQUENCE [LARGE SCALE GENOMIC DNA]</scope>
    <source>
        <strain evidence="10">L6</strain>
    </source>
</reference>
<dbReference type="STRING" id="1401685.P857_72"/>
<keyword evidence="9" id="KW-0378">Hydrolase</keyword>
<dbReference type="Pfam" id="PF10431">
    <property type="entry name" value="ClpB_D2-small"/>
    <property type="match status" value="1"/>
</dbReference>
<gene>
    <name evidence="6 9" type="primary">clpX</name>
    <name evidence="9" type="ORF">P857_72</name>
</gene>
<dbReference type="CDD" id="cd19497">
    <property type="entry name" value="RecA-like_ClpX"/>
    <property type="match status" value="1"/>
</dbReference>
<dbReference type="PATRIC" id="fig|1401685.3.peg.487"/>
<evidence type="ECO:0000313" key="10">
    <source>
        <dbReference type="Proteomes" id="UP000018951"/>
    </source>
</evidence>
<feature type="binding site" evidence="6 7">
    <location>
        <position position="12"/>
    </location>
    <ligand>
        <name>Zn(2+)</name>
        <dbReference type="ChEBI" id="CHEBI:29105"/>
    </ligand>
</feature>
<feature type="domain" description="ClpX-type ZB" evidence="8">
    <location>
        <begin position="1"/>
        <end position="50"/>
    </location>
</feature>
<dbReference type="Gene3D" id="1.10.8.60">
    <property type="match status" value="1"/>
</dbReference>
<dbReference type="SMART" id="SM00382">
    <property type="entry name" value="AAA"/>
    <property type="match status" value="1"/>
</dbReference>
<dbReference type="GO" id="GO:0046983">
    <property type="term" value="F:protein dimerization activity"/>
    <property type="evidence" value="ECO:0007669"/>
    <property type="project" value="UniProtKB-UniRule"/>
</dbReference>
<evidence type="ECO:0000256" key="2">
    <source>
        <dbReference type="ARBA" id="ARBA00022741"/>
    </source>
</evidence>
<dbReference type="GO" id="GO:0008270">
    <property type="term" value="F:zinc ion binding"/>
    <property type="evidence" value="ECO:0007669"/>
    <property type="project" value="UniProtKB-UniRule"/>
</dbReference>